<organism evidence="1 2">
    <name type="scientific">Crocosphaera watsonii WH 8501</name>
    <dbReference type="NCBI Taxonomy" id="165597"/>
    <lineage>
        <taxon>Bacteria</taxon>
        <taxon>Bacillati</taxon>
        <taxon>Cyanobacteriota</taxon>
        <taxon>Cyanophyceae</taxon>
        <taxon>Oscillatoriophycideae</taxon>
        <taxon>Chroococcales</taxon>
        <taxon>Aphanothecaceae</taxon>
        <taxon>Crocosphaera</taxon>
    </lineage>
</organism>
<reference evidence="1" key="3">
    <citation type="submission" date="2016-12" db="EMBL/GenBank/DDBJ databases">
        <title>Annotation of the draft genome assembly of Crocosphaera watsonii WH 8501.</title>
        <authorList>
            <consortium name="US DOE Joint Genome Institute (JGI-ORNL)"/>
            <person name="Larimer F."/>
            <person name="Land M."/>
        </authorList>
    </citation>
    <scope>NUCLEOTIDE SEQUENCE</scope>
    <source>
        <strain evidence="1">WH 8501</strain>
    </source>
</reference>
<dbReference type="RefSeq" id="WP_007303652.1">
    <property type="nucleotide sequence ID" value="NZ_AADV02000001.1"/>
</dbReference>
<sequence>MKPVDILILSNGPGEITTWVRPVVKALRTELGTDPQQTRISVMLSPCPHSTGQEATIASRYPEVDRVQSSEQFFSFLVGGKTRDDWNWREQGVVLFLGGDQFYALMIGKRLGYRTVIYAEWEARWYRWLDYFAVMNQRVIESIPGAYRHKLAVVGDLMADFSPISLNFMEMATNPVIGILPGSKTGKLTQGVPLCLSIAEHIYQRKPQTRFILPIAPTINIETLVRFADPKYNPFVMKMGGVSGELKKENGKYYLQTKTGLNVELISQFPAHEILQQCCLTLTTVGANTAELGALGIPMIVLLPTQQLDAMRTWDGIPGILANLPFVGSQLAKLINARVVKTGRLFAWPNIWAKEEIVPELRGELQGEKVADLVLDWLDNPSELNKIHYRLLEVRGKPGAAQKIAKIVHEQLSHNN</sequence>
<reference evidence="1" key="1">
    <citation type="submission" date="2004-02" db="EMBL/GenBank/DDBJ databases">
        <authorList>
            <consortium name="DOE Joint Genome Institute"/>
        </authorList>
    </citation>
    <scope>NUCLEOTIDE SEQUENCE [LARGE SCALE GENOMIC DNA]</scope>
    <source>
        <strain evidence="1">WH 8501</strain>
    </source>
</reference>
<gene>
    <name evidence="1" type="ORF">CwatDRAFT_6426</name>
</gene>
<name>Q4C9D0_CROWT</name>
<dbReference type="GO" id="GO:0016020">
    <property type="term" value="C:membrane"/>
    <property type="evidence" value="ECO:0007669"/>
    <property type="project" value="GOC"/>
</dbReference>
<accession>Q4C9D0</accession>
<reference evidence="1" key="2">
    <citation type="submission" date="2005-06" db="EMBL/GenBank/DDBJ databases">
        <title>Sequencing of the draft genome and assembly of Crocosphaera watsonii WH 8501.</title>
        <authorList>
            <consortium name="US DOE Joint Genome Institute (JGI-PGF)"/>
            <person name="Copeland A."/>
            <person name="Lucas S."/>
            <person name="Lapidus A."/>
            <person name="Barry K."/>
            <person name="Detter C."/>
            <person name="Glavina T."/>
            <person name="Hammon N."/>
            <person name="Israni S."/>
            <person name="Pitluck S."/>
            <person name="Richardson P."/>
        </authorList>
    </citation>
    <scope>NUCLEOTIDE SEQUENCE [LARGE SCALE GENOMIC DNA]</scope>
    <source>
        <strain evidence="1">WH 8501</strain>
    </source>
</reference>
<dbReference type="GO" id="GO:0008915">
    <property type="term" value="F:lipid-A-disaccharide synthase activity"/>
    <property type="evidence" value="ECO:0007669"/>
    <property type="project" value="InterPro"/>
</dbReference>
<keyword evidence="2" id="KW-1185">Reference proteome</keyword>
<protein>
    <submittedName>
        <fullName evidence="1">Uncharacterized protein</fullName>
    </submittedName>
</protein>
<dbReference type="PANTHER" id="PTHR30372:SF6">
    <property type="entry name" value="LIPID-A-DISACCHARIDE SYNTHASE"/>
    <property type="match status" value="1"/>
</dbReference>
<dbReference type="SUPFAM" id="SSF53756">
    <property type="entry name" value="UDP-Glycosyltransferase/glycogen phosphorylase"/>
    <property type="match status" value="1"/>
</dbReference>
<evidence type="ECO:0000313" key="1">
    <source>
        <dbReference type="EMBL" id="EAM53356.1"/>
    </source>
</evidence>
<proteinExistence type="predicted"/>
<dbReference type="AlphaFoldDB" id="Q4C9D0"/>
<dbReference type="Proteomes" id="UP000003922">
    <property type="component" value="Unassembled WGS sequence"/>
</dbReference>
<evidence type="ECO:0000313" key="2">
    <source>
        <dbReference type="Proteomes" id="UP000003922"/>
    </source>
</evidence>
<dbReference type="InterPro" id="IPR003835">
    <property type="entry name" value="Glyco_trans_19"/>
</dbReference>
<dbReference type="KEGG" id="cwa:CwatDRAFT_6426"/>
<dbReference type="EMBL" id="AADV02000001">
    <property type="protein sequence ID" value="EAM53356.1"/>
    <property type="molecule type" value="Genomic_DNA"/>
</dbReference>
<dbReference type="GO" id="GO:0009245">
    <property type="term" value="P:lipid A biosynthetic process"/>
    <property type="evidence" value="ECO:0007669"/>
    <property type="project" value="InterPro"/>
</dbReference>
<comment type="caution">
    <text evidence="1">The sequence shown here is derived from an EMBL/GenBank/DDBJ whole genome shotgun (WGS) entry which is preliminary data.</text>
</comment>
<dbReference type="OrthoDB" id="502628at2"/>
<dbReference type="GO" id="GO:0005543">
    <property type="term" value="F:phospholipid binding"/>
    <property type="evidence" value="ECO:0007669"/>
    <property type="project" value="TreeGrafter"/>
</dbReference>
<dbReference type="PANTHER" id="PTHR30372">
    <property type="entry name" value="LIPID-A-DISACCHARIDE SYNTHASE"/>
    <property type="match status" value="1"/>
</dbReference>